<evidence type="ECO:0000259" key="2">
    <source>
        <dbReference type="Pfam" id="PF13229"/>
    </source>
</evidence>
<proteinExistence type="predicted"/>
<dbReference type="OrthoDB" id="136763at2"/>
<dbReference type="Gene3D" id="2.160.20.10">
    <property type="entry name" value="Single-stranded right-handed beta-helix, Pectin lyase-like"/>
    <property type="match status" value="3"/>
</dbReference>
<name>A0A3M8HHD1_9BACI</name>
<accession>A0A3M8HHD1</accession>
<dbReference type="InterPro" id="IPR011050">
    <property type="entry name" value="Pectin_lyase_fold/virulence"/>
</dbReference>
<dbReference type="EMBL" id="RHLQ01000002">
    <property type="protein sequence ID" value="RND01434.1"/>
    <property type="molecule type" value="Genomic_DNA"/>
</dbReference>
<evidence type="ECO:0000313" key="4">
    <source>
        <dbReference type="Proteomes" id="UP000279909"/>
    </source>
</evidence>
<protein>
    <submittedName>
        <fullName evidence="3">Right-handed parallel beta-helix repeat-containing protein</fullName>
    </submittedName>
</protein>
<evidence type="ECO:0000256" key="1">
    <source>
        <dbReference type="ARBA" id="ARBA00022737"/>
    </source>
</evidence>
<gene>
    <name evidence="3" type="ORF">EC501_02145</name>
</gene>
<organism evidence="3 4">
    <name type="scientific">Lysinibacillus halotolerans</name>
    <dbReference type="NCBI Taxonomy" id="1368476"/>
    <lineage>
        <taxon>Bacteria</taxon>
        <taxon>Bacillati</taxon>
        <taxon>Bacillota</taxon>
        <taxon>Bacilli</taxon>
        <taxon>Bacillales</taxon>
        <taxon>Bacillaceae</taxon>
        <taxon>Lysinibacillus</taxon>
    </lineage>
</organism>
<sequence length="639" mass="71686">MVFKRLFSLLSKVKTIQHTIQHSKAGNFVQLKPKLYRESIHFNKNMVLAGDMYEETMIEGFIIVPKNISVTLQNLTVSPTAQMYVEGEVVLQNCRFVGGKSNVHVTIDGGKINAYNCHFEQAKEMAVSILNGSKAIFENCTFVQNEKVHILAESSQACIEKCEFSHGKHGIWIKNGSLIQTRNVHLHHHTNTQIIVEDAKYIDHESLIESGDGIGLQLLHEGDASLQTTVFQYNGKTQISVQKGYLTARHCSVLQGDLAGIAVAQHGEVQTYHCVIAQNKKANVIVSKNSKMNIECCHIHSGESSGLQILDESIVNLFESKLNGHRSAQISISNKSICSMKQCVVKEGYHVGICIEDKGNCTIVDSEITHNANSAITIFKSELTIIKSILSDNIGNGILAMSHSKVEVDLCKFFDNEMPHIACKSHVKIELLQSQLYNGKSLFIVNECELTATQCQFYDSHNVQIEICDLSTGRFEQCQIYNGKSYGLKVLRNSSLYLLDSQIFHHELAQIVVNDSSVIMKNSEMFDGNRNALIIQNHSEVYIQDCFISKHVQHQLWIDFESTVELKSVQITDGAHSDIFAQNQSSVYVSDSIIRNNKSRFNVQAVNFSKIELIKTVVENSYGDVYYSENNSFIKQLDF</sequence>
<dbReference type="Proteomes" id="UP000279909">
    <property type="component" value="Unassembled WGS sequence"/>
</dbReference>
<reference evidence="3 4" key="1">
    <citation type="journal article" date="2014" name="Int. J. Syst. Evol. Microbiol.">
        <title>Lysinibacillus halotolerans sp. nov., isolated from saline-alkaline soil.</title>
        <authorList>
            <person name="Kong D."/>
            <person name="Wang Y."/>
            <person name="Zhao B."/>
            <person name="Li Y."/>
            <person name="Song J."/>
            <person name="Zhai Y."/>
            <person name="Zhang C."/>
            <person name="Wang H."/>
            <person name="Chen X."/>
            <person name="Zhao B."/>
            <person name="Ruan Z."/>
        </authorList>
    </citation>
    <scope>NUCLEOTIDE SEQUENCE [LARGE SCALE GENOMIC DNA]</scope>
    <source>
        <strain evidence="3 4">MCCC 1A12703</strain>
    </source>
</reference>
<evidence type="ECO:0000313" key="3">
    <source>
        <dbReference type="EMBL" id="RND01434.1"/>
    </source>
</evidence>
<dbReference type="PANTHER" id="PTHR22990">
    <property type="entry name" value="F-BOX ONLY PROTEIN"/>
    <property type="match status" value="1"/>
</dbReference>
<dbReference type="InterPro" id="IPR051550">
    <property type="entry name" value="SCF-Subunits/Alg-Epimerases"/>
</dbReference>
<dbReference type="AlphaFoldDB" id="A0A3M8HHD1"/>
<dbReference type="InterPro" id="IPR012334">
    <property type="entry name" value="Pectin_lyas_fold"/>
</dbReference>
<dbReference type="SUPFAM" id="SSF51126">
    <property type="entry name" value="Pectin lyase-like"/>
    <property type="match status" value="3"/>
</dbReference>
<keyword evidence="4" id="KW-1185">Reference proteome</keyword>
<dbReference type="GO" id="GO:0006511">
    <property type="term" value="P:ubiquitin-dependent protein catabolic process"/>
    <property type="evidence" value="ECO:0007669"/>
    <property type="project" value="TreeGrafter"/>
</dbReference>
<dbReference type="RefSeq" id="WP_122970648.1">
    <property type="nucleotide sequence ID" value="NZ_RHLQ01000002.1"/>
</dbReference>
<dbReference type="Pfam" id="PF13229">
    <property type="entry name" value="Beta_helix"/>
    <property type="match status" value="3"/>
</dbReference>
<feature type="domain" description="Right handed beta helix" evidence="2">
    <location>
        <begin position="474"/>
        <end position="602"/>
    </location>
</feature>
<feature type="domain" description="Right handed beta helix" evidence="2">
    <location>
        <begin position="71"/>
        <end position="197"/>
    </location>
</feature>
<dbReference type="PANTHER" id="PTHR22990:SF15">
    <property type="entry name" value="F-BOX ONLY PROTEIN 10"/>
    <property type="match status" value="1"/>
</dbReference>
<feature type="domain" description="Right handed beta helix" evidence="2">
    <location>
        <begin position="330"/>
        <end position="468"/>
    </location>
</feature>
<dbReference type="InterPro" id="IPR039448">
    <property type="entry name" value="Beta_helix"/>
</dbReference>
<comment type="caution">
    <text evidence="3">The sequence shown here is derived from an EMBL/GenBank/DDBJ whole genome shotgun (WGS) entry which is preliminary data.</text>
</comment>
<keyword evidence="1" id="KW-0677">Repeat</keyword>